<evidence type="ECO:0000256" key="1">
    <source>
        <dbReference type="SAM" id="MobiDB-lite"/>
    </source>
</evidence>
<feature type="region of interest" description="Disordered" evidence="1">
    <location>
        <begin position="1"/>
        <end position="37"/>
    </location>
</feature>
<reference evidence="2 3" key="1">
    <citation type="submission" date="2021-06" db="EMBL/GenBank/DDBJ databases">
        <title>Caerostris darwini draft genome.</title>
        <authorList>
            <person name="Kono N."/>
            <person name="Arakawa K."/>
        </authorList>
    </citation>
    <scope>NUCLEOTIDE SEQUENCE [LARGE SCALE GENOMIC DNA]</scope>
</reference>
<keyword evidence="3" id="KW-1185">Reference proteome</keyword>
<name>A0AAV4VMX1_9ARAC</name>
<accession>A0AAV4VMX1</accession>
<gene>
    <name evidence="2" type="ORF">CDAR_472131</name>
</gene>
<organism evidence="2 3">
    <name type="scientific">Caerostris darwini</name>
    <dbReference type="NCBI Taxonomy" id="1538125"/>
    <lineage>
        <taxon>Eukaryota</taxon>
        <taxon>Metazoa</taxon>
        <taxon>Ecdysozoa</taxon>
        <taxon>Arthropoda</taxon>
        <taxon>Chelicerata</taxon>
        <taxon>Arachnida</taxon>
        <taxon>Araneae</taxon>
        <taxon>Araneomorphae</taxon>
        <taxon>Entelegynae</taxon>
        <taxon>Araneoidea</taxon>
        <taxon>Araneidae</taxon>
        <taxon>Caerostris</taxon>
    </lineage>
</organism>
<evidence type="ECO:0000313" key="2">
    <source>
        <dbReference type="EMBL" id="GIY71144.1"/>
    </source>
</evidence>
<proteinExistence type="predicted"/>
<dbReference type="EMBL" id="BPLQ01013294">
    <property type="protein sequence ID" value="GIY71144.1"/>
    <property type="molecule type" value="Genomic_DNA"/>
</dbReference>
<protein>
    <submittedName>
        <fullName evidence="2">Uncharacterized protein</fullName>
    </submittedName>
</protein>
<feature type="compositionally biased region" description="Acidic residues" evidence="1">
    <location>
        <begin position="190"/>
        <end position="203"/>
    </location>
</feature>
<sequence>MYRAVVSDFGHASQQEKQTNQELKSRSKITHKSSLGEGRTENVLGRKSCFFPVSEEKGKTKERDVVSEETLALVVTKPTMSAVSTNIVIRVTKVLFLGGGECRVRLHSDCQARIGAHWKVTSDLLYEKKIDQSRSEVKVEKQWTMEGLTGKKRDREKKIFSIRHIFRIVQVTRNHGCTEPQEQRDLSQKEDEEQESDPSVEEEERIKSGALIRAPPGGEGGGGGSVSYLPSATCSQKNFSCMLV</sequence>
<comment type="caution">
    <text evidence="2">The sequence shown here is derived from an EMBL/GenBank/DDBJ whole genome shotgun (WGS) entry which is preliminary data.</text>
</comment>
<feature type="region of interest" description="Disordered" evidence="1">
    <location>
        <begin position="177"/>
        <end position="232"/>
    </location>
</feature>
<feature type="compositionally biased region" description="Polar residues" evidence="1">
    <location>
        <begin position="12"/>
        <end position="22"/>
    </location>
</feature>
<evidence type="ECO:0000313" key="3">
    <source>
        <dbReference type="Proteomes" id="UP001054837"/>
    </source>
</evidence>
<dbReference type="AlphaFoldDB" id="A0AAV4VMX1"/>
<dbReference type="Proteomes" id="UP001054837">
    <property type="component" value="Unassembled WGS sequence"/>
</dbReference>